<feature type="domain" description="Transposase IS110-like N-terminal" evidence="1">
    <location>
        <begin position="6"/>
        <end position="160"/>
    </location>
</feature>
<dbReference type="InterPro" id="IPR002525">
    <property type="entry name" value="Transp_IS110-like_N"/>
</dbReference>
<dbReference type="GO" id="GO:0006313">
    <property type="term" value="P:DNA transposition"/>
    <property type="evidence" value="ECO:0007669"/>
    <property type="project" value="InterPro"/>
</dbReference>
<dbReference type="Proteomes" id="UP000285744">
    <property type="component" value="Unassembled WGS sequence"/>
</dbReference>
<accession>A0A420ESL9</accession>
<protein>
    <submittedName>
        <fullName evidence="3">IS110 family transposase</fullName>
    </submittedName>
</protein>
<dbReference type="OrthoDB" id="3188901at2"/>
<evidence type="ECO:0000313" key="4">
    <source>
        <dbReference type="Proteomes" id="UP000285744"/>
    </source>
</evidence>
<dbReference type="InterPro" id="IPR047650">
    <property type="entry name" value="Transpos_IS110"/>
</dbReference>
<name>A0A420ESL9_9ACTN</name>
<feature type="domain" description="Transposase IS116/IS110/IS902 C-terminal" evidence="2">
    <location>
        <begin position="266"/>
        <end position="351"/>
    </location>
</feature>
<gene>
    <name evidence="3" type="ORF">D7I43_30480</name>
</gene>
<reference evidence="3 4" key="1">
    <citation type="journal article" date="2018" name="Int. J. Syst. Evol. Microbiol.">
        <title>Micromonospora globbae sp. nov., an endophytic actinomycete isolated from roots of Globba winitii C. H. Wright.</title>
        <authorList>
            <person name="Kuncharoen N."/>
            <person name="Pittayakhajonwut P."/>
            <person name="Tanasupawat S."/>
        </authorList>
    </citation>
    <scope>NUCLEOTIDE SEQUENCE [LARGE SCALE GENOMIC DNA]</scope>
    <source>
        <strain evidence="3 4">WPS1-2</strain>
    </source>
</reference>
<dbReference type="AlphaFoldDB" id="A0A420ESL9"/>
<dbReference type="InterPro" id="IPR003346">
    <property type="entry name" value="Transposase_20"/>
</dbReference>
<dbReference type="NCBIfam" id="NF033542">
    <property type="entry name" value="transpos_IS110"/>
    <property type="match status" value="1"/>
</dbReference>
<proteinExistence type="predicted"/>
<dbReference type="GO" id="GO:0003677">
    <property type="term" value="F:DNA binding"/>
    <property type="evidence" value="ECO:0007669"/>
    <property type="project" value="InterPro"/>
</dbReference>
<dbReference type="PANTHER" id="PTHR33055">
    <property type="entry name" value="TRANSPOSASE FOR INSERTION SEQUENCE ELEMENT IS1111A"/>
    <property type="match status" value="1"/>
</dbReference>
<evidence type="ECO:0000259" key="2">
    <source>
        <dbReference type="Pfam" id="PF02371"/>
    </source>
</evidence>
<organism evidence="3 4">
    <name type="scientific">Micromonospora globbae</name>
    <dbReference type="NCBI Taxonomy" id="1894969"/>
    <lineage>
        <taxon>Bacteria</taxon>
        <taxon>Bacillati</taxon>
        <taxon>Actinomycetota</taxon>
        <taxon>Actinomycetes</taxon>
        <taxon>Micromonosporales</taxon>
        <taxon>Micromonosporaceae</taxon>
        <taxon>Micromonospora</taxon>
    </lineage>
</organism>
<evidence type="ECO:0000259" key="1">
    <source>
        <dbReference type="Pfam" id="PF01548"/>
    </source>
</evidence>
<dbReference type="GO" id="GO:0004803">
    <property type="term" value="F:transposase activity"/>
    <property type="evidence" value="ECO:0007669"/>
    <property type="project" value="InterPro"/>
</dbReference>
<dbReference type="Pfam" id="PF02371">
    <property type="entry name" value="Transposase_20"/>
    <property type="match status" value="1"/>
</dbReference>
<comment type="caution">
    <text evidence="3">The sequence shown here is derived from an EMBL/GenBank/DDBJ whole genome shotgun (WGS) entry which is preliminary data.</text>
</comment>
<dbReference type="PANTHER" id="PTHR33055:SF3">
    <property type="entry name" value="PUTATIVE TRANSPOSASE FOR IS117-RELATED"/>
    <property type="match status" value="1"/>
</dbReference>
<dbReference type="EMBL" id="RAQQ01000038">
    <property type="protein sequence ID" value="RKF23659.1"/>
    <property type="molecule type" value="Genomic_DNA"/>
</dbReference>
<sequence>MMRVWVGVDAGKEHHWAAVLDENGQTLLSRRFLNDEQAIVQLVNDIDDIGEQVTWAMDMSTGYVALLLAVLWHRGKSVNYVSGRAMNRASDGYRSEGKTDAKDARIIADQARLRRDFASLTPQADLLTDLSILVTHRRDLATDRQRMVVRLRERLASVFPALERALDVTTKGALVLLTRWQTPDAIRNAGESVIAAHLRGTAGIRVHKLTQAAMTAAQTQTVSLPGEQTTAAIVARLARELLRLRDEINQLDADLEQRFRSHAQADVLTSLPGMGTLLAAEFLVAVGDIANFTDADHLAAYAGLAPVPRDSGRRSGNLQRPHRYNRALMRVFYTSAMVAAGRPGPSRDYYQRKRTEGKRHIQAVMALARRRVNVMWAMLRDAQPYTEQLPKTAPQT</sequence>
<evidence type="ECO:0000313" key="3">
    <source>
        <dbReference type="EMBL" id="RKF23659.1"/>
    </source>
</evidence>
<dbReference type="Pfam" id="PF01548">
    <property type="entry name" value="DEDD_Tnp_IS110"/>
    <property type="match status" value="1"/>
</dbReference>